<dbReference type="AlphaFoldDB" id="A0A183V0T4"/>
<name>A0A183V0T4_TOXCA</name>
<reference evidence="3" key="1">
    <citation type="submission" date="2016-06" db="UniProtKB">
        <authorList>
            <consortium name="WormBaseParasite"/>
        </authorList>
    </citation>
    <scope>IDENTIFICATION</scope>
</reference>
<gene>
    <name evidence="1" type="ORF">TCNE_LOCUS14354</name>
</gene>
<dbReference type="EMBL" id="UYWY01022204">
    <property type="protein sequence ID" value="VDM45675.1"/>
    <property type="molecule type" value="Genomic_DNA"/>
</dbReference>
<protein>
    <submittedName>
        <fullName evidence="1 3">Uncharacterized protein</fullName>
    </submittedName>
</protein>
<organism evidence="2 3">
    <name type="scientific">Toxocara canis</name>
    <name type="common">Canine roundworm</name>
    <dbReference type="NCBI Taxonomy" id="6265"/>
    <lineage>
        <taxon>Eukaryota</taxon>
        <taxon>Metazoa</taxon>
        <taxon>Ecdysozoa</taxon>
        <taxon>Nematoda</taxon>
        <taxon>Chromadorea</taxon>
        <taxon>Rhabditida</taxon>
        <taxon>Spirurina</taxon>
        <taxon>Ascaridomorpha</taxon>
        <taxon>Ascaridoidea</taxon>
        <taxon>Toxocaridae</taxon>
        <taxon>Toxocara</taxon>
    </lineage>
</organism>
<reference evidence="1 2" key="2">
    <citation type="submission" date="2018-11" db="EMBL/GenBank/DDBJ databases">
        <authorList>
            <consortium name="Pathogen Informatics"/>
        </authorList>
    </citation>
    <scope>NUCLEOTIDE SEQUENCE [LARGE SCALE GENOMIC DNA]</scope>
</reference>
<dbReference type="Proteomes" id="UP000050794">
    <property type="component" value="Unassembled WGS sequence"/>
</dbReference>
<keyword evidence="2" id="KW-1185">Reference proteome</keyword>
<proteinExistence type="predicted"/>
<accession>A0A183V0T4</accession>
<dbReference type="WBParaSite" id="TCNE_0001435401-mRNA-1">
    <property type="protein sequence ID" value="TCNE_0001435401-mRNA-1"/>
    <property type="gene ID" value="TCNE_0001435401"/>
</dbReference>
<evidence type="ECO:0000313" key="2">
    <source>
        <dbReference type="Proteomes" id="UP000050794"/>
    </source>
</evidence>
<evidence type="ECO:0000313" key="1">
    <source>
        <dbReference type="EMBL" id="VDM45675.1"/>
    </source>
</evidence>
<evidence type="ECO:0000313" key="3">
    <source>
        <dbReference type="WBParaSite" id="TCNE_0001435401-mRNA-1"/>
    </source>
</evidence>
<sequence length="93" mass="10663">MKLAFGGGTFRFSVSLAEQSNDIEDELFRSSSSSIEHADSEYESICERSQISSEMSIERDDDPYSEWMNLFESDGFRRVVHEQYRGSDVFGKS</sequence>